<feature type="region of interest" description="Disordered" evidence="1">
    <location>
        <begin position="107"/>
        <end position="135"/>
    </location>
</feature>
<dbReference type="AlphaFoldDB" id="A0A8D7FRH5"/>
<name>A0A8D7FRH5_MUSAM</name>
<proteinExistence type="predicted"/>
<feature type="compositionally biased region" description="Low complexity" evidence="1">
    <location>
        <begin position="115"/>
        <end position="134"/>
    </location>
</feature>
<dbReference type="EMBL" id="HG996475">
    <property type="protein sequence ID" value="CAG1863653.1"/>
    <property type="molecule type" value="Genomic_DNA"/>
</dbReference>
<evidence type="ECO:0000313" key="2">
    <source>
        <dbReference type="EMBL" id="CAG1863653.1"/>
    </source>
</evidence>
<evidence type="ECO:0000256" key="1">
    <source>
        <dbReference type="SAM" id="MobiDB-lite"/>
    </source>
</evidence>
<protein>
    <submittedName>
        <fullName evidence="2">(wild Malaysian banana) hypothetical protein</fullName>
    </submittedName>
</protein>
<feature type="region of interest" description="Disordered" evidence="1">
    <location>
        <begin position="162"/>
        <end position="195"/>
    </location>
</feature>
<accession>A0A8D7FRH5</accession>
<organism evidence="2">
    <name type="scientific">Musa acuminata subsp. malaccensis</name>
    <name type="common">Wild banana</name>
    <name type="synonym">Musa malaccensis</name>
    <dbReference type="NCBI Taxonomy" id="214687"/>
    <lineage>
        <taxon>Eukaryota</taxon>
        <taxon>Viridiplantae</taxon>
        <taxon>Streptophyta</taxon>
        <taxon>Embryophyta</taxon>
        <taxon>Tracheophyta</taxon>
        <taxon>Spermatophyta</taxon>
        <taxon>Magnoliopsida</taxon>
        <taxon>Liliopsida</taxon>
        <taxon>Zingiberales</taxon>
        <taxon>Musaceae</taxon>
        <taxon>Musa</taxon>
    </lineage>
</organism>
<sequence>MRAPYYEANKSGYAPESARRGAHGISGQSVRQAAYVPYEHKRHPMWLGCGPTALPIHNKGCRVGDVGRRERERDDDGRAALCFPPLPLPLILVSSVILFQNPAIGTRRVTRRSRSGASPGRASGNSSRPPSGRAAQRIGVSADTILIERSKDNVSFFLKQTGRKKWGAADMGDTRGDPRVSMEPGNSSFFADTAP</sequence>
<gene>
    <name evidence="2" type="ORF">GSMUA_19750.1</name>
</gene>
<reference evidence="2" key="1">
    <citation type="submission" date="2021-03" db="EMBL/GenBank/DDBJ databases">
        <authorList>
            <consortium name="Genoscope - CEA"/>
            <person name="William W."/>
        </authorList>
    </citation>
    <scope>NUCLEOTIDE SEQUENCE</scope>
    <source>
        <strain evidence="2">Doubled-haploid Pahang</strain>
    </source>
</reference>
<feature type="compositionally biased region" description="Polar residues" evidence="1">
    <location>
        <begin position="184"/>
        <end position="195"/>
    </location>
</feature>